<evidence type="ECO:0008006" key="4">
    <source>
        <dbReference type="Google" id="ProtNLM"/>
    </source>
</evidence>
<keyword evidence="3" id="KW-1185">Reference proteome</keyword>
<evidence type="ECO:0000313" key="2">
    <source>
        <dbReference type="EMBL" id="AGW14733.1"/>
    </source>
</evidence>
<dbReference type="STRING" id="1121448.DGI_3011"/>
<evidence type="ECO:0000313" key="3">
    <source>
        <dbReference type="Proteomes" id="UP000016587"/>
    </source>
</evidence>
<dbReference type="HOGENOM" id="CLU_1882383_0_0_7"/>
<name>T2GEL8_MEGG1</name>
<accession>T2GEL8</accession>
<sequence length="135" mass="14176">MRPLSLLLLPVAVSAALLFALSPGAALARAGAALGTCPEFMVPPVAVQTICTPQEFEEHTFIDAVVTNVSASPIAGYGMVVALYDASGTLLVSHRVERKARKGFLAPGESQDERFIAVGVPPAHVARMEITPLPR</sequence>
<dbReference type="KEGG" id="dgg:DGI_3011"/>
<feature type="chain" id="PRO_5004588325" description="PrcB C-terminal domain-containing protein" evidence="1">
    <location>
        <begin position="29"/>
        <end position="135"/>
    </location>
</feature>
<organism evidence="2 3">
    <name type="scientific">Megalodesulfovibrio gigas (strain ATCC 19364 / DSM 1382 / NCIMB 9332 / VKM B-1759)</name>
    <name type="common">Desulfovibrio gigas</name>
    <dbReference type="NCBI Taxonomy" id="1121448"/>
    <lineage>
        <taxon>Bacteria</taxon>
        <taxon>Pseudomonadati</taxon>
        <taxon>Thermodesulfobacteriota</taxon>
        <taxon>Desulfovibrionia</taxon>
        <taxon>Desulfovibrionales</taxon>
        <taxon>Desulfovibrionaceae</taxon>
        <taxon>Megalodesulfovibrio</taxon>
    </lineage>
</organism>
<dbReference type="PATRIC" id="fig|1121448.10.peg.2973"/>
<dbReference type="Proteomes" id="UP000016587">
    <property type="component" value="Chromosome"/>
</dbReference>
<dbReference type="EMBL" id="CP006585">
    <property type="protein sequence ID" value="AGW14733.1"/>
    <property type="molecule type" value="Genomic_DNA"/>
</dbReference>
<feature type="signal peptide" evidence="1">
    <location>
        <begin position="1"/>
        <end position="28"/>
    </location>
</feature>
<reference evidence="2 3" key="1">
    <citation type="journal article" date="2013" name="J. Bacteriol.">
        <title>Roles of HynAB and Ech, the only two hydrogenases found in the model sulfate reducer Desulfovibrio gigas.</title>
        <authorList>
            <person name="Morais-Silva F.O."/>
            <person name="Santos C.I."/>
            <person name="Rodrigues R."/>
            <person name="Pereira I.A."/>
            <person name="Rodrigues-Pousada C."/>
        </authorList>
    </citation>
    <scope>NUCLEOTIDE SEQUENCE [LARGE SCALE GENOMIC DNA]</scope>
    <source>
        <strain evidence="3">ATCC 19364 / DSM 1382 / NCIMB 9332 / VKM B-1759</strain>
    </source>
</reference>
<gene>
    <name evidence="2" type="ORF">DGI_3011</name>
</gene>
<reference evidence="3" key="2">
    <citation type="submission" date="2013-07" db="EMBL/GenBank/DDBJ databases">
        <authorList>
            <person name="Morais-Silva F.O."/>
            <person name="Rezende A.M."/>
            <person name="Pimentel C."/>
            <person name="Resende D.M."/>
            <person name="Santos C.I."/>
            <person name="Clemente C."/>
            <person name="de Oliveira L.M."/>
            <person name="da Silva S.M."/>
            <person name="Costa D.A."/>
            <person name="Varela-Raposo A."/>
            <person name="Horacio E.C.A."/>
            <person name="Matos M."/>
            <person name="Flores O."/>
            <person name="Ruiz J.C."/>
            <person name="Rodrigues-Pousada C."/>
        </authorList>
    </citation>
    <scope>NUCLEOTIDE SEQUENCE [LARGE SCALE GENOMIC DNA]</scope>
    <source>
        <strain evidence="3">ATCC 19364 / DSM 1382 / NCIMB 9332 / VKM B-1759</strain>
    </source>
</reference>
<proteinExistence type="predicted"/>
<evidence type="ECO:0000256" key="1">
    <source>
        <dbReference type="SAM" id="SignalP"/>
    </source>
</evidence>
<keyword evidence="1" id="KW-0732">Signal</keyword>
<dbReference type="RefSeq" id="WP_021761801.1">
    <property type="nucleotide sequence ID" value="NC_022444.1"/>
</dbReference>
<protein>
    <recommendedName>
        <fullName evidence="4">PrcB C-terminal domain-containing protein</fullName>
    </recommendedName>
</protein>
<dbReference type="AlphaFoldDB" id="T2GEL8"/>